<dbReference type="EMBL" id="BRXW01000196">
    <property type="protein sequence ID" value="GMI13656.1"/>
    <property type="molecule type" value="Genomic_DNA"/>
</dbReference>
<keyword evidence="3" id="KW-1185">Reference proteome</keyword>
<feature type="transmembrane region" description="Helical" evidence="1">
    <location>
        <begin position="22"/>
        <end position="39"/>
    </location>
</feature>
<reference evidence="3" key="1">
    <citation type="journal article" date="2023" name="Commun. Biol.">
        <title>Genome analysis of Parmales, the sister group of diatoms, reveals the evolutionary specialization of diatoms from phago-mixotrophs to photoautotrophs.</title>
        <authorList>
            <person name="Ban H."/>
            <person name="Sato S."/>
            <person name="Yoshikawa S."/>
            <person name="Yamada K."/>
            <person name="Nakamura Y."/>
            <person name="Ichinomiya M."/>
            <person name="Sato N."/>
            <person name="Blanc-Mathieu R."/>
            <person name="Endo H."/>
            <person name="Kuwata A."/>
            <person name="Ogata H."/>
        </authorList>
    </citation>
    <scope>NUCLEOTIDE SEQUENCE [LARGE SCALE GENOMIC DNA]</scope>
    <source>
        <strain evidence="3">NIES 3700</strain>
    </source>
</reference>
<dbReference type="Proteomes" id="UP001165122">
    <property type="component" value="Unassembled WGS sequence"/>
</dbReference>
<dbReference type="OrthoDB" id="10396148at2759"/>
<gene>
    <name evidence="2" type="ORF">TrLO_g8571</name>
</gene>
<evidence type="ECO:0000256" key="1">
    <source>
        <dbReference type="SAM" id="Phobius"/>
    </source>
</evidence>
<protein>
    <submittedName>
        <fullName evidence="2">Uncharacterized protein</fullName>
    </submittedName>
</protein>
<dbReference type="AlphaFoldDB" id="A0A9W7KWC9"/>
<evidence type="ECO:0000313" key="2">
    <source>
        <dbReference type="EMBL" id="GMI13656.1"/>
    </source>
</evidence>
<name>A0A9W7KWC9_9STRA</name>
<keyword evidence="1" id="KW-0812">Transmembrane</keyword>
<keyword evidence="1" id="KW-1133">Transmembrane helix</keyword>
<keyword evidence="1" id="KW-0472">Membrane</keyword>
<proteinExistence type="predicted"/>
<sequence>MCGTLSYLTGRSLSFSAEDQTNGVWTIYLAVSQFIYYIVAGKSCRTIMRGTLQTSSIFPKFCTTGFLPVHVFGVLRNTLNNHDPHQLMVCAYWGLTKLRSIRGIAEEAIHTHDYSWVGATALIVLSWEIASVMSKIELRVLKSGIKGALQAFAKGFKKWLTSKSFHISLLISSLLTYRVRMYSVHVLGDRGRFYIDVVLYGLCFYRYSHGLFESVVERTYNEWRGKEKSN</sequence>
<comment type="caution">
    <text evidence="2">The sequence shown here is derived from an EMBL/GenBank/DDBJ whole genome shotgun (WGS) entry which is preliminary data.</text>
</comment>
<organism evidence="2 3">
    <name type="scientific">Triparma laevis f. longispina</name>
    <dbReference type="NCBI Taxonomy" id="1714387"/>
    <lineage>
        <taxon>Eukaryota</taxon>
        <taxon>Sar</taxon>
        <taxon>Stramenopiles</taxon>
        <taxon>Ochrophyta</taxon>
        <taxon>Bolidophyceae</taxon>
        <taxon>Parmales</taxon>
        <taxon>Triparmaceae</taxon>
        <taxon>Triparma</taxon>
    </lineage>
</organism>
<evidence type="ECO:0000313" key="3">
    <source>
        <dbReference type="Proteomes" id="UP001165122"/>
    </source>
</evidence>
<accession>A0A9W7KWC9</accession>